<evidence type="ECO:0000313" key="9">
    <source>
        <dbReference type="EMBL" id="PNH36371.1"/>
    </source>
</evidence>
<keyword evidence="4 7" id="KW-0378">Hydrolase</keyword>
<comment type="catalytic activity">
    <reaction evidence="6">
        <text>feruloyl-polysaccharide + H2O = ferulate + polysaccharide.</text>
        <dbReference type="EC" id="3.1.1.73"/>
    </reaction>
</comment>
<dbReference type="Proteomes" id="UP000236305">
    <property type="component" value="Unassembled WGS sequence"/>
</dbReference>
<keyword evidence="2" id="KW-0119">Carbohydrate metabolism</keyword>
<evidence type="ECO:0000256" key="3">
    <source>
        <dbReference type="ARBA" id="ARBA00022729"/>
    </source>
</evidence>
<evidence type="ECO:0000313" key="10">
    <source>
        <dbReference type="Proteomes" id="UP000236305"/>
    </source>
</evidence>
<evidence type="ECO:0000256" key="5">
    <source>
        <dbReference type="ARBA" id="ARBA00023157"/>
    </source>
</evidence>
<proteinExistence type="inferred from homology"/>
<dbReference type="AlphaFoldDB" id="A0AA44WRJ9"/>
<comment type="caution">
    <text evidence="9">The sequence shown here is derived from an EMBL/GenBank/DDBJ whole genome shotgun (WGS) entry which is preliminary data.</text>
</comment>
<keyword evidence="2" id="KW-0858">Xylan degradation</keyword>
<accession>A0AA44WRJ9</accession>
<dbReference type="InterPro" id="IPR036291">
    <property type="entry name" value="NAD(P)-bd_dom_sf"/>
</dbReference>
<keyword evidence="5" id="KW-1015">Disulfide bond</keyword>
<keyword evidence="1" id="KW-0719">Serine esterase</keyword>
<dbReference type="PANTHER" id="PTHR33938:SF15">
    <property type="entry name" value="FERULOYL ESTERASE B-RELATED"/>
    <property type="match status" value="1"/>
</dbReference>
<keyword evidence="3" id="KW-0732">Signal</keyword>
<dbReference type="GO" id="GO:0030600">
    <property type="term" value="F:feruloyl esterase activity"/>
    <property type="evidence" value="ECO:0007669"/>
    <property type="project" value="UniProtKB-EC"/>
</dbReference>
<sequence>MGIKAAELFPEDYDGIVAGAPTVNFNQLQGARAFFYTVTGAADGIIEVPNKCHFDPQALLCKASEVQGCLNEAQVQQLEKIYAPYEFPDGEPIFPRLNPGAEKRAVDRLLSGLPFTTSVEWFRYVVLSDPAWQPEDYTSALVRTAEAINPFNIRTYPRTLPGFRARGGKLITYHGGQDQQLTQFGTERFVERMARGDGRLGDYHRYFPISGMFHCSAGPGAWVLGQGGNAAAAGIGFDAESNVLAAAVAWVEEGRAGRPRCYEGPSSSTTMKMIVTGASGFVGSEIIRQCLQNPKMTTVVAVARRPVSVPDDTPASKFRSVVVSNYDNYPEDAWKEFSGADACIWTVAVTPAKTKGMTPEDVRKACHDYTLAGLQAIWSSEPPRPFRFLYMSGAVAERNQSKQLPWVMAEYRLMRGETENQVLRFADQHEGLEACVVRPGFITSCSTALGSAAAAALSVAVVVPNTAVETIAAALVHQAVAGFEQETLRTSNLKRLGRAAGKICMM</sequence>
<dbReference type="PANTHER" id="PTHR33938">
    <property type="entry name" value="FERULOYL ESTERASE B-RELATED"/>
    <property type="match status" value="1"/>
</dbReference>
<dbReference type="EMBL" id="MPSH01000001">
    <property type="protein sequence ID" value="PNH36371.1"/>
    <property type="molecule type" value="Genomic_DNA"/>
</dbReference>
<dbReference type="InterPro" id="IPR011118">
    <property type="entry name" value="Tannase/feruloyl_esterase"/>
</dbReference>
<evidence type="ECO:0000256" key="6">
    <source>
        <dbReference type="ARBA" id="ARBA00034075"/>
    </source>
</evidence>
<gene>
    <name evidence="9" type="ORF">BJF96_g189</name>
</gene>
<keyword evidence="2" id="KW-0624">Polysaccharide degradation</keyword>
<feature type="domain" description="NAD-dependent epimerase/dehydratase" evidence="8">
    <location>
        <begin position="273"/>
        <end position="440"/>
    </location>
</feature>
<dbReference type="Gene3D" id="3.40.50.720">
    <property type="entry name" value="NAD(P)-binding Rossmann-like Domain"/>
    <property type="match status" value="1"/>
</dbReference>
<evidence type="ECO:0000256" key="2">
    <source>
        <dbReference type="ARBA" id="ARBA00022651"/>
    </source>
</evidence>
<dbReference type="InterPro" id="IPR001509">
    <property type="entry name" value="Epimerase_deHydtase"/>
</dbReference>
<dbReference type="Pfam" id="PF01370">
    <property type="entry name" value="Epimerase"/>
    <property type="match status" value="1"/>
</dbReference>
<protein>
    <recommendedName>
        <fullName evidence="7">Carboxylic ester hydrolase</fullName>
        <ecNumber evidence="7">3.1.1.-</ecNumber>
    </recommendedName>
</protein>
<name>A0AA44WRJ9_VERDA</name>
<dbReference type="GO" id="GO:0045493">
    <property type="term" value="P:xylan catabolic process"/>
    <property type="evidence" value="ECO:0007669"/>
    <property type="project" value="UniProtKB-KW"/>
</dbReference>
<evidence type="ECO:0000256" key="1">
    <source>
        <dbReference type="ARBA" id="ARBA00022487"/>
    </source>
</evidence>
<reference evidence="9 10" key="1">
    <citation type="submission" date="2017-12" db="EMBL/GenBank/DDBJ databases">
        <title>Comparative genomics yields insights into virulence evolution of Verticillium dahliae.</title>
        <authorList>
            <person name="Fan R."/>
            <person name="Armitage A.D."/>
            <person name="Cascant-Lopez E."/>
            <person name="Sobczyk M."/>
            <person name="Cockerton H.M."/>
            <person name="Harrison R.J."/>
        </authorList>
    </citation>
    <scope>NUCLEOTIDE SEQUENCE [LARGE SCALE GENOMIC DNA]</scope>
    <source>
        <strain evidence="9 10">12008</strain>
    </source>
</reference>
<evidence type="ECO:0000256" key="4">
    <source>
        <dbReference type="ARBA" id="ARBA00022801"/>
    </source>
</evidence>
<dbReference type="SUPFAM" id="SSF51735">
    <property type="entry name" value="NAD(P)-binding Rossmann-fold domains"/>
    <property type="match status" value="1"/>
</dbReference>
<organism evidence="9 10">
    <name type="scientific">Verticillium dahliae</name>
    <name type="common">Verticillium wilt</name>
    <dbReference type="NCBI Taxonomy" id="27337"/>
    <lineage>
        <taxon>Eukaryota</taxon>
        <taxon>Fungi</taxon>
        <taxon>Dikarya</taxon>
        <taxon>Ascomycota</taxon>
        <taxon>Pezizomycotina</taxon>
        <taxon>Sordariomycetes</taxon>
        <taxon>Hypocreomycetidae</taxon>
        <taxon>Glomerellales</taxon>
        <taxon>Plectosphaerellaceae</taxon>
        <taxon>Verticillium</taxon>
    </lineage>
</organism>
<evidence type="ECO:0000256" key="7">
    <source>
        <dbReference type="RuleBase" id="RU361238"/>
    </source>
</evidence>
<evidence type="ECO:0000259" key="8">
    <source>
        <dbReference type="Pfam" id="PF01370"/>
    </source>
</evidence>
<comment type="similarity">
    <text evidence="7">Belongs to the tannase family.</text>
</comment>
<dbReference type="Pfam" id="PF07519">
    <property type="entry name" value="Tannase"/>
    <property type="match status" value="1"/>
</dbReference>
<dbReference type="EC" id="3.1.1.-" evidence="7"/>